<proteinExistence type="inferred from homology"/>
<keyword evidence="2" id="KW-0963">Cytoplasm</keyword>
<gene>
    <name evidence="4" type="ORF">G8D99_04110</name>
</gene>
<dbReference type="Gene3D" id="3.40.50.620">
    <property type="entry name" value="HUPs"/>
    <property type="match status" value="1"/>
</dbReference>
<dbReference type="SUPFAM" id="SSF52402">
    <property type="entry name" value="Adenine nucleotide alpha hydrolases-like"/>
    <property type="match status" value="1"/>
</dbReference>
<comment type="similarity">
    <text evidence="1 2">Belongs to the universal stress protein A family.</text>
</comment>
<dbReference type="Pfam" id="PF00582">
    <property type="entry name" value="Usp"/>
    <property type="match status" value="1"/>
</dbReference>
<dbReference type="KEGG" id="alj:G8D99_04110"/>
<evidence type="ECO:0000313" key="5">
    <source>
        <dbReference type="Proteomes" id="UP000501939"/>
    </source>
</evidence>
<name>A0A6G8S2D4_9GAMM</name>
<dbReference type="PANTHER" id="PTHR46268:SF6">
    <property type="entry name" value="UNIVERSAL STRESS PROTEIN UP12"/>
    <property type="match status" value="1"/>
</dbReference>
<dbReference type="InterPro" id="IPR006015">
    <property type="entry name" value="Universal_stress_UspA"/>
</dbReference>
<dbReference type="PIRSF" id="PIRSF006276">
    <property type="entry name" value="UspA"/>
    <property type="match status" value="1"/>
</dbReference>
<evidence type="ECO:0000313" key="4">
    <source>
        <dbReference type="EMBL" id="QIO08285.1"/>
    </source>
</evidence>
<dbReference type="CDD" id="cd00293">
    <property type="entry name" value="USP-like"/>
    <property type="match status" value="1"/>
</dbReference>
<dbReference type="GO" id="GO:0005737">
    <property type="term" value="C:cytoplasm"/>
    <property type="evidence" value="ECO:0007669"/>
    <property type="project" value="UniProtKB-SubCell"/>
</dbReference>
<dbReference type="Proteomes" id="UP000501939">
    <property type="component" value="Chromosome"/>
</dbReference>
<reference evidence="4 5" key="1">
    <citation type="submission" date="2020-03" db="EMBL/GenBank/DDBJ databases">
        <authorList>
            <person name="Zhu W."/>
        </authorList>
    </citation>
    <scope>NUCLEOTIDE SEQUENCE [LARGE SCALE GENOMIC DNA]</scope>
    <source>
        <strain evidence="4 5">185</strain>
    </source>
</reference>
<evidence type="ECO:0000256" key="1">
    <source>
        <dbReference type="ARBA" id="ARBA00008791"/>
    </source>
</evidence>
<keyword evidence="5" id="KW-1185">Reference proteome</keyword>
<dbReference type="RefSeq" id="WP_166322887.1">
    <property type="nucleotide sequence ID" value="NZ_CP049916.1"/>
</dbReference>
<dbReference type="EMBL" id="CP049916">
    <property type="protein sequence ID" value="QIO08285.1"/>
    <property type="molecule type" value="Genomic_DNA"/>
</dbReference>
<comment type="subcellular location">
    <subcellularLocation>
        <location evidence="2">Cytoplasm</location>
    </subcellularLocation>
</comment>
<protein>
    <recommendedName>
        <fullName evidence="2">Universal stress protein</fullName>
    </recommendedName>
</protein>
<dbReference type="InterPro" id="IPR014729">
    <property type="entry name" value="Rossmann-like_a/b/a_fold"/>
</dbReference>
<sequence length="148" mass="16361">MAYQNILVPVDGSELALNVIQHAVELAKAFNSKVTVVQVMTLDPYIASEYLSQGQTNEMIERAREFIQSNIDHAKAQFEAHGIQVETQLLEGENIPRTLCKAVDELNIDLIVLSSHGRSGFKKLLMGSVAQSLITESKVPVFVVKQHS</sequence>
<dbReference type="AlphaFoldDB" id="A0A6G8S2D4"/>
<organism evidence="4 5">
    <name type="scientific">Acinetobacter lanii</name>
    <dbReference type="NCBI Taxonomy" id="2715163"/>
    <lineage>
        <taxon>Bacteria</taxon>
        <taxon>Pseudomonadati</taxon>
        <taxon>Pseudomonadota</taxon>
        <taxon>Gammaproteobacteria</taxon>
        <taxon>Moraxellales</taxon>
        <taxon>Moraxellaceae</taxon>
        <taxon>Acinetobacter</taxon>
    </lineage>
</organism>
<dbReference type="InterPro" id="IPR006016">
    <property type="entry name" value="UspA"/>
</dbReference>
<dbReference type="PANTHER" id="PTHR46268">
    <property type="entry name" value="STRESS RESPONSE PROTEIN NHAX"/>
    <property type="match status" value="1"/>
</dbReference>
<evidence type="ECO:0000256" key="2">
    <source>
        <dbReference type="PIRNR" id="PIRNR006276"/>
    </source>
</evidence>
<feature type="domain" description="UspA" evidence="3">
    <location>
        <begin position="3"/>
        <end position="145"/>
    </location>
</feature>
<evidence type="ECO:0000259" key="3">
    <source>
        <dbReference type="Pfam" id="PF00582"/>
    </source>
</evidence>
<dbReference type="PRINTS" id="PR01438">
    <property type="entry name" value="UNVRSLSTRESS"/>
</dbReference>
<accession>A0A6G8S2D4</accession>